<evidence type="ECO:0000256" key="5">
    <source>
        <dbReference type="ARBA" id="ARBA00023049"/>
    </source>
</evidence>
<comment type="cofactor">
    <cofactor evidence="6">
        <name>Zn(2+)</name>
        <dbReference type="ChEBI" id="CHEBI:29105"/>
    </cofactor>
    <text evidence="6">Binds 1 zinc ion per subunit.</text>
</comment>
<protein>
    <submittedName>
        <fullName evidence="9">M56 family peptidase</fullName>
    </submittedName>
</protein>
<dbReference type="PANTHER" id="PTHR34978:SF3">
    <property type="entry name" value="SLR0241 PROTEIN"/>
    <property type="match status" value="1"/>
</dbReference>
<evidence type="ECO:0000256" key="1">
    <source>
        <dbReference type="ARBA" id="ARBA00022670"/>
    </source>
</evidence>
<keyword evidence="4 6" id="KW-0862">Zinc</keyword>
<dbReference type="Pfam" id="PF01435">
    <property type="entry name" value="Peptidase_M48"/>
    <property type="match status" value="1"/>
</dbReference>
<keyword evidence="7" id="KW-1133">Transmembrane helix</keyword>
<dbReference type="OrthoDB" id="9785340at2"/>
<evidence type="ECO:0000313" key="10">
    <source>
        <dbReference type="Proteomes" id="UP000294853"/>
    </source>
</evidence>
<keyword evidence="5 6" id="KW-0482">Metalloprotease</keyword>
<keyword evidence="7" id="KW-0812">Transmembrane</keyword>
<keyword evidence="3 6" id="KW-0378">Hydrolase</keyword>
<reference evidence="9 10" key="1">
    <citation type="submission" date="2019-03" db="EMBL/GenBank/DDBJ databases">
        <title>Three New Species of Nocardioides, Nocardioides euryhalodurans sp. nov., Nocardioides seonyuensis sp. nov. and Nocardioides eburneoflavus sp. nov. Iolated from Soil.</title>
        <authorList>
            <person name="Roh S.G."/>
            <person name="Lee C."/>
            <person name="Kim M.-K."/>
            <person name="Kim S.B."/>
        </authorList>
    </citation>
    <scope>NUCLEOTIDE SEQUENCE [LARGE SCALE GENOMIC DNA]</scope>
    <source>
        <strain evidence="9 10">MMS17-SY207-3</strain>
    </source>
</reference>
<evidence type="ECO:0000256" key="6">
    <source>
        <dbReference type="RuleBase" id="RU003983"/>
    </source>
</evidence>
<evidence type="ECO:0000256" key="4">
    <source>
        <dbReference type="ARBA" id="ARBA00022833"/>
    </source>
</evidence>
<sequence>MIAALLLLAYATTVGVVGVRLLRRPWSTRAPRAAILGWQVVSTSVVLAILLAAVALALPFLPMRFSLAYLLGAHTITVVEHYETPLGILPGVASLGIAALCAAMLAATTACTYWRTARVRRSQRDALLLVGSPHPDGFTVIDHAVPVAYCLPGGSGTVVLSTAALEILTDRERELVLGHEHRHLRARHHLALAYADALTRTFPWVPLFTAAHEQVTVLLEMTADDAASGVEDRRVLAKALVALSTGVRPEAALAASDTAALQRVRRLTATPSPPRRGAGLLVGVASVVALSVPVGLALAPAIEAATRDCCSLTAPPARA</sequence>
<name>A0A4P7IIQ0_9ACTN</name>
<keyword evidence="1 6" id="KW-0645">Protease</keyword>
<gene>
    <name evidence="9" type="ORF">EXE58_18765</name>
</gene>
<evidence type="ECO:0000256" key="7">
    <source>
        <dbReference type="SAM" id="Phobius"/>
    </source>
</evidence>
<dbReference type="InterPro" id="IPR001915">
    <property type="entry name" value="Peptidase_M48"/>
</dbReference>
<keyword evidence="7" id="KW-0472">Membrane</keyword>
<dbReference type="AlphaFoldDB" id="A0A4P7IIQ0"/>
<organism evidence="9 10">
    <name type="scientific">Nocardioides seonyuensis</name>
    <dbReference type="NCBI Taxonomy" id="2518371"/>
    <lineage>
        <taxon>Bacteria</taxon>
        <taxon>Bacillati</taxon>
        <taxon>Actinomycetota</taxon>
        <taxon>Actinomycetes</taxon>
        <taxon>Propionibacteriales</taxon>
        <taxon>Nocardioidaceae</taxon>
        <taxon>Nocardioides</taxon>
    </lineage>
</organism>
<accession>A0A4P7IIQ0</accession>
<evidence type="ECO:0000313" key="9">
    <source>
        <dbReference type="EMBL" id="QBX57266.1"/>
    </source>
</evidence>
<dbReference type="GO" id="GO:0006508">
    <property type="term" value="P:proteolysis"/>
    <property type="evidence" value="ECO:0007669"/>
    <property type="project" value="UniProtKB-KW"/>
</dbReference>
<dbReference type="EMBL" id="CP038436">
    <property type="protein sequence ID" value="QBX57266.1"/>
    <property type="molecule type" value="Genomic_DNA"/>
</dbReference>
<dbReference type="KEGG" id="nsn:EXE58_18765"/>
<dbReference type="Gene3D" id="3.30.2010.10">
    <property type="entry name" value="Metalloproteases ('zincins'), catalytic domain"/>
    <property type="match status" value="1"/>
</dbReference>
<keyword evidence="2" id="KW-0479">Metal-binding</keyword>
<dbReference type="GO" id="GO:0046872">
    <property type="term" value="F:metal ion binding"/>
    <property type="evidence" value="ECO:0007669"/>
    <property type="project" value="UniProtKB-KW"/>
</dbReference>
<evidence type="ECO:0000259" key="8">
    <source>
        <dbReference type="Pfam" id="PF01435"/>
    </source>
</evidence>
<evidence type="ECO:0000256" key="2">
    <source>
        <dbReference type="ARBA" id="ARBA00022723"/>
    </source>
</evidence>
<feature type="transmembrane region" description="Helical" evidence="7">
    <location>
        <begin position="280"/>
        <end position="302"/>
    </location>
</feature>
<feature type="transmembrane region" description="Helical" evidence="7">
    <location>
        <begin position="88"/>
        <end position="114"/>
    </location>
</feature>
<comment type="similarity">
    <text evidence="6">Belongs to the peptidase M48 family.</text>
</comment>
<keyword evidence="10" id="KW-1185">Reference proteome</keyword>
<dbReference type="PANTHER" id="PTHR34978">
    <property type="entry name" value="POSSIBLE SENSOR-TRANSDUCER PROTEIN BLAR"/>
    <property type="match status" value="1"/>
</dbReference>
<feature type="domain" description="Peptidase M48" evidence="8">
    <location>
        <begin position="115"/>
        <end position="201"/>
    </location>
</feature>
<dbReference type="Proteomes" id="UP000294853">
    <property type="component" value="Chromosome"/>
</dbReference>
<dbReference type="RefSeq" id="WP_135269251.1">
    <property type="nucleotide sequence ID" value="NZ_CP038436.1"/>
</dbReference>
<evidence type="ECO:0000256" key="3">
    <source>
        <dbReference type="ARBA" id="ARBA00022801"/>
    </source>
</evidence>
<proteinExistence type="inferred from homology"/>
<dbReference type="InterPro" id="IPR052173">
    <property type="entry name" value="Beta-lactam_resp_regulator"/>
</dbReference>
<dbReference type="CDD" id="cd07326">
    <property type="entry name" value="M56_BlaR1_MecR1_like"/>
    <property type="match status" value="1"/>
</dbReference>
<dbReference type="GO" id="GO:0004222">
    <property type="term" value="F:metalloendopeptidase activity"/>
    <property type="evidence" value="ECO:0007669"/>
    <property type="project" value="InterPro"/>
</dbReference>
<feature type="transmembrane region" description="Helical" evidence="7">
    <location>
        <begin position="34"/>
        <end position="58"/>
    </location>
</feature>